<dbReference type="PROSITE" id="PS51133">
    <property type="entry name" value="ZF_TFIIS_2"/>
    <property type="match status" value="1"/>
</dbReference>
<comment type="subunit">
    <text evidence="2">Component of the RNA polymerase II (Pol II) complex consisting of 12 subunits.</text>
</comment>
<proteinExistence type="inferred from homology"/>
<dbReference type="Pfam" id="PF02150">
    <property type="entry name" value="Zn_ribbon_RPB9"/>
    <property type="match status" value="1"/>
</dbReference>
<dbReference type="VEuPathDB" id="FungiDB:MMYC01_204162"/>
<keyword evidence="8 12" id="KW-0804">Transcription</keyword>
<evidence type="ECO:0000256" key="4">
    <source>
        <dbReference type="ARBA" id="ARBA00022478"/>
    </source>
</evidence>
<dbReference type="STRING" id="100816.A0A175W6I3"/>
<comment type="caution">
    <text evidence="14">The sequence shown here is derived from an EMBL/GenBank/DDBJ whole genome shotgun (WGS) entry which is preliminary data.</text>
</comment>
<dbReference type="PANTHER" id="PTHR11239:SF1">
    <property type="entry name" value="DNA-DIRECTED RNA POLYMERASE II SUBUNIT RPB9"/>
    <property type="match status" value="1"/>
</dbReference>
<dbReference type="GO" id="GO:0006283">
    <property type="term" value="P:transcription-coupled nucleotide-excision repair"/>
    <property type="evidence" value="ECO:0007669"/>
    <property type="project" value="TreeGrafter"/>
</dbReference>
<evidence type="ECO:0000256" key="12">
    <source>
        <dbReference type="RuleBase" id="RU003474"/>
    </source>
</evidence>
<evidence type="ECO:0000256" key="5">
    <source>
        <dbReference type="ARBA" id="ARBA00022723"/>
    </source>
</evidence>
<dbReference type="GO" id="GO:0003676">
    <property type="term" value="F:nucleic acid binding"/>
    <property type="evidence" value="ECO:0007669"/>
    <property type="project" value="InterPro"/>
</dbReference>
<dbReference type="GO" id="GO:0003899">
    <property type="term" value="F:DNA-directed RNA polymerase activity"/>
    <property type="evidence" value="ECO:0007669"/>
    <property type="project" value="InterPro"/>
</dbReference>
<keyword evidence="15" id="KW-1185">Reference proteome</keyword>
<dbReference type="Proteomes" id="UP000078237">
    <property type="component" value="Unassembled WGS sequence"/>
</dbReference>
<dbReference type="InterPro" id="IPR001529">
    <property type="entry name" value="Zn_ribbon_RPB9"/>
</dbReference>
<dbReference type="OrthoDB" id="282270at2759"/>
<keyword evidence="5 12" id="KW-0479">Metal-binding</keyword>
<dbReference type="GO" id="GO:0008270">
    <property type="term" value="F:zinc ion binding"/>
    <property type="evidence" value="ECO:0007669"/>
    <property type="project" value="UniProtKB-KW"/>
</dbReference>
<dbReference type="GO" id="GO:0001193">
    <property type="term" value="P:maintenance of transcriptional fidelity during transcription elongation by RNA polymerase II"/>
    <property type="evidence" value="ECO:0007669"/>
    <property type="project" value="TreeGrafter"/>
</dbReference>
<sequence>MSSPAASASGGDGEKSDRKPLEQIAFRFCSECSNLLYPKEDENENKLMFTCRTCKFSEEATSSCIYRNVLNNAAGETAGVTQDVGSDPTVGDTSLLPKERIHGHWDSNAPAYALCPCCGVVIVCEVCHEHFAIVPSDSGASEPEDQETYPVEFESEGVDIRPWNKANDQDLAAFMARRSDLFGSWVNEMEDGDMDLETEPESQYPIGETQSLSALVPSTSNRTCPACKHEEAVFFQSQQRSAETGMVRDAPRELLKLFYVCCDCGNIFQ</sequence>
<gene>
    <name evidence="14" type="ORF">MMYC01_204162</name>
</gene>
<dbReference type="GO" id="GO:0006367">
    <property type="term" value="P:transcription initiation at RNA polymerase II promoter"/>
    <property type="evidence" value="ECO:0007669"/>
    <property type="project" value="TreeGrafter"/>
</dbReference>
<dbReference type="GO" id="GO:0005730">
    <property type="term" value="C:nucleolus"/>
    <property type="evidence" value="ECO:0007669"/>
    <property type="project" value="UniProtKB-SubCell"/>
</dbReference>
<keyword evidence="4 12" id="KW-0240">DNA-directed RNA polymerase</keyword>
<evidence type="ECO:0000256" key="3">
    <source>
        <dbReference type="ARBA" id="ARBA00015926"/>
    </source>
</evidence>
<comment type="similarity">
    <text evidence="12">Belongs to the archaeal rpoM/eukaryotic RPA12/RPB9/RPC11 RNA polymerase family.</text>
</comment>
<evidence type="ECO:0000256" key="10">
    <source>
        <dbReference type="ARBA" id="ARBA00042129"/>
    </source>
</evidence>
<dbReference type="SUPFAM" id="SSF57783">
    <property type="entry name" value="Zinc beta-ribbon"/>
    <property type="match status" value="2"/>
</dbReference>
<keyword evidence="6 11" id="KW-0863">Zinc-finger</keyword>
<accession>A0A175W6I3</accession>
<dbReference type="Pfam" id="PF01096">
    <property type="entry name" value="Zn_ribbon_TFIIS"/>
    <property type="match status" value="1"/>
</dbReference>
<keyword evidence="7" id="KW-0862">Zinc</keyword>
<dbReference type="InterPro" id="IPR001222">
    <property type="entry name" value="Znf_TFIIS"/>
</dbReference>
<evidence type="ECO:0000256" key="8">
    <source>
        <dbReference type="ARBA" id="ARBA00023163"/>
    </source>
</evidence>
<organism evidence="14 15">
    <name type="scientific">Madurella mycetomatis</name>
    <dbReference type="NCBI Taxonomy" id="100816"/>
    <lineage>
        <taxon>Eukaryota</taxon>
        <taxon>Fungi</taxon>
        <taxon>Dikarya</taxon>
        <taxon>Ascomycota</taxon>
        <taxon>Pezizomycotina</taxon>
        <taxon>Sordariomycetes</taxon>
        <taxon>Sordariomycetidae</taxon>
        <taxon>Sordariales</taxon>
        <taxon>Sordariales incertae sedis</taxon>
        <taxon>Madurella</taxon>
    </lineage>
</organism>
<dbReference type="EMBL" id="LCTW02000096">
    <property type="protein sequence ID" value="KXX79119.1"/>
    <property type="molecule type" value="Genomic_DNA"/>
</dbReference>
<feature type="domain" description="TFIIS-type" evidence="13">
    <location>
        <begin position="220"/>
        <end position="269"/>
    </location>
</feature>
<evidence type="ECO:0000256" key="7">
    <source>
        <dbReference type="ARBA" id="ARBA00022833"/>
    </source>
</evidence>
<dbReference type="InterPro" id="IPR012164">
    <property type="entry name" value="Rpa12/Rpb9/Rpc10/TFS"/>
</dbReference>
<evidence type="ECO:0000313" key="14">
    <source>
        <dbReference type="EMBL" id="KXX79119.1"/>
    </source>
</evidence>
<dbReference type="Gene3D" id="2.20.25.10">
    <property type="match status" value="2"/>
</dbReference>
<evidence type="ECO:0000256" key="1">
    <source>
        <dbReference type="ARBA" id="ARBA00004604"/>
    </source>
</evidence>
<dbReference type="SMART" id="SM00661">
    <property type="entry name" value="RPOL9"/>
    <property type="match status" value="1"/>
</dbReference>
<dbReference type="SMART" id="SM00440">
    <property type="entry name" value="ZnF_C2C2"/>
    <property type="match status" value="1"/>
</dbReference>
<evidence type="ECO:0000259" key="13">
    <source>
        <dbReference type="PROSITE" id="PS51133"/>
    </source>
</evidence>
<evidence type="ECO:0000313" key="15">
    <source>
        <dbReference type="Proteomes" id="UP000078237"/>
    </source>
</evidence>
<dbReference type="PANTHER" id="PTHR11239">
    <property type="entry name" value="DNA-DIRECTED RNA POLYMERASE"/>
    <property type="match status" value="1"/>
</dbReference>
<dbReference type="FunFam" id="2.20.25.10:FF:000008">
    <property type="entry name" value="DNA-directed RNA polymerase II subunit RPB9"/>
    <property type="match status" value="1"/>
</dbReference>
<evidence type="ECO:0000256" key="11">
    <source>
        <dbReference type="PROSITE-ProRule" id="PRU00472"/>
    </source>
</evidence>
<evidence type="ECO:0000256" key="9">
    <source>
        <dbReference type="ARBA" id="ARBA00023242"/>
    </source>
</evidence>
<dbReference type="InterPro" id="IPR034012">
    <property type="entry name" value="Zn_ribbon_RPB9_C"/>
</dbReference>
<keyword evidence="9" id="KW-0539">Nucleus</keyword>
<name>A0A175W6I3_9PEZI</name>
<evidence type="ECO:0000256" key="2">
    <source>
        <dbReference type="ARBA" id="ARBA00011730"/>
    </source>
</evidence>
<reference evidence="14 15" key="1">
    <citation type="journal article" date="2016" name="Genome Announc.">
        <title>Genome Sequence of Madurella mycetomatis mm55, Isolated from a Human Mycetoma Case in Sudan.</title>
        <authorList>
            <person name="Smit S."/>
            <person name="Derks M.F."/>
            <person name="Bervoets S."/>
            <person name="Fahal A."/>
            <person name="van Leeuwen W."/>
            <person name="van Belkum A."/>
            <person name="van de Sande W.W."/>
        </authorList>
    </citation>
    <scope>NUCLEOTIDE SEQUENCE [LARGE SCALE GENOMIC DNA]</scope>
    <source>
        <strain evidence="15">mm55</strain>
    </source>
</reference>
<dbReference type="CDD" id="cd10508">
    <property type="entry name" value="Zn-ribbon_RPB9"/>
    <property type="match status" value="1"/>
</dbReference>
<protein>
    <recommendedName>
        <fullName evidence="3">DNA-directed RNA polymerase II subunit RPB9</fullName>
    </recommendedName>
    <alternativeName>
        <fullName evidence="10">DNA-directed RNA polymerase II subunit 9</fullName>
    </alternativeName>
</protein>
<comment type="subcellular location">
    <subcellularLocation>
        <location evidence="1">Nucleus</location>
        <location evidence="1">Nucleolus</location>
    </subcellularLocation>
</comment>
<dbReference type="GO" id="GO:0005665">
    <property type="term" value="C:RNA polymerase II, core complex"/>
    <property type="evidence" value="ECO:0007669"/>
    <property type="project" value="TreeGrafter"/>
</dbReference>
<dbReference type="AlphaFoldDB" id="A0A175W6I3"/>
<evidence type="ECO:0000256" key="6">
    <source>
        <dbReference type="ARBA" id="ARBA00022771"/>
    </source>
</evidence>